<accession>A0A0A8YJQ1</accession>
<reference evidence="1" key="1">
    <citation type="submission" date="2014-09" db="EMBL/GenBank/DDBJ databases">
        <authorList>
            <person name="Magalhaes I.L.F."/>
            <person name="Oliveira U."/>
            <person name="Santos F.R."/>
            <person name="Vidigal T.H.D.A."/>
            <person name="Brescovit A.D."/>
            <person name="Santos A.J."/>
        </authorList>
    </citation>
    <scope>NUCLEOTIDE SEQUENCE</scope>
    <source>
        <tissue evidence="1">Shoot tissue taken approximately 20 cm above the soil surface</tissue>
    </source>
</reference>
<dbReference type="AlphaFoldDB" id="A0A0A8YJQ1"/>
<name>A0A0A8YJQ1_ARUDO</name>
<dbReference type="EMBL" id="GBRH01272112">
    <property type="protein sequence ID" value="JAD25783.1"/>
    <property type="molecule type" value="Transcribed_RNA"/>
</dbReference>
<proteinExistence type="predicted"/>
<evidence type="ECO:0000313" key="1">
    <source>
        <dbReference type="EMBL" id="JAD25783.1"/>
    </source>
</evidence>
<sequence length="37" mass="3991">MISTSSAISSASSRVMPRLTFLTSPTRGTSFLATKLW</sequence>
<protein>
    <submittedName>
        <fullName evidence="1">Uncharacterized protein</fullName>
    </submittedName>
</protein>
<organism evidence="1">
    <name type="scientific">Arundo donax</name>
    <name type="common">Giant reed</name>
    <name type="synonym">Donax arundinaceus</name>
    <dbReference type="NCBI Taxonomy" id="35708"/>
    <lineage>
        <taxon>Eukaryota</taxon>
        <taxon>Viridiplantae</taxon>
        <taxon>Streptophyta</taxon>
        <taxon>Embryophyta</taxon>
        <taxon>Tracheophyta</taxon>
        <taxon>Spermatophyta</taxon>
        <taxon>Magnoliopsida</taxon>
        <taxon>Liliopsida</taxon>
        <taxon>Poales</taxon>
        <taxon>Poaceae</taxon>
        <taxon>PACMAD clade</taxon>
        <taxon>Arundinoideae</taxon>
        <taxon>Arundineae</taxon>
        <taxon>Arundo</taxon>
    </lineage>
</organism>
<reference evidence="1" key="2">
    <citation type="journal article" date="2015" name="Data Brief">
        <title>Shoot transcriptome of the giant reed, Arundo donax.</title>
        <authorList>
            <person name="Barrero R.A."/>
            <person name="Guerrero F.D."/>
            <person name="Moolhuijzen P."/>
            <person name="Goolsby J.A."/>
            <person name="Tidwell J."/>
            <person name="Bellgard S.E."/>
            <person name="Bellgard M.I."/>
        </authorList>
    </citation>
    <scope>NUCLEOTIDE SEQUENCE</scope>
    <source>
        <tissue evidence="1">Shoot tissue taken approximately 20 cm above the soil surface</tissue>
    </source>
</reference>